<dbReference type="SUPFAM" id="SSF52540">
    <property type="entry name" value="P-loop containing nucleoside triphosphate hydrolases"/>
    <property type="match status" value="1"/>
</dbReference>
<proteinExistence type="predicted"/>
<dbReference type="SUPFAM" id="SSF53795">
    <property type="entry name" value="PEP carboxykinase-like"/>
    <property type="match status" value="1"/>
</dbReference>
<dbReference type="EMBL" id="CP035492">
    <property type="protein sequence ID" value="QAY66755.1"/>
    <property type="molecule type" value="Genomic_DNA"/>
</dbReference>
<gene>
    <name evidence="1" type="ORF">ET464_10385</name>
</gene>
<dbReference type="KEGG" id="pprt:ET464_10385"/>
<dbReference type="OrthoDB" id="5430844at2"/>
<sequence length="297" mass="32975">MFGLLVTSDIKLQEAEEQTGIEKFDVIIQYGKEVSLDRFAGGYYSLEDTDFYFYVPEAAVYCISSGSRITVSPVIGADEAKIRLFLLGTCIGILLMQRRIIPLHGSVVTINGKAYAVVGESGAGKSTLAAAFIARGYPLLTDDVIAVRMDAADDVPVVHPSYPQQKLWQASLDHFGREANGYSSIYQRANKFAIPIRDNFCSSPLPLAGIFELSKTEDSQPALLAYSQMEGLHILNVHTYRIQLIHMLQLQQWHFGQIARLAAAVPVYRLIRPAEGFTAFELVQQIVNEIQKEEVIL</sequence>
<dbReference type="InterPro" id="IPR027417">
    <property type="entry name" value="P-loop_NTPase"/>
</dbReference>
<dbReference type="Proteomes" id="UP000293568">
    <property type="component" value="Chromosome"/>
</dbReference>
<organism evidence="1 2">
    <name type="scientific">Paenibacillus protaetiae</name>
    <dbReference type="NCBI Taxonomy" id="2509456"/>
    <lineage>
        <taxon>Bacteria</taxon>
        <taxon>Bacillati</taxon>
        <taxon>Bacillota</taxon>
        <taxon>Bacilli</taxon>
        <taxon>Bacillales</taxon>
        <taxon>Paenibacillaceae</taxon>
        <taxon>Paenibacillus</taxon>
    </lineage>
</organism>
<protein>
    <submittedName>
        <fullName evidence="1">Aldolase</fullName>
    </submittedName>
</protein>
<keyword evidence="2" id="KW-1185">Reference proteome</keyword>
<dbReference type="Gene3D" id="3.40.50.300">
    <property type="entry name" value="P-loop containing nucleotide triphosphate hydrolases"/>
    <property type="match status" value="1"/>
</dbReference>
<reference evidence="1 2" key="1">
    <citation type="submission" date="2019-01" db="EMBL/GenBank/DDBJ databases">
        <title>Genome sequencing of strain FW100M-2.</title>
        <authorList>
            <person name="Heo J."/>
            <person name="Kim S.-J."/>
            <person name="Kim J.-S."/>
            <person name="Hong S.-B."/>
            <person name="Kwon S.-W."/>
        </authorList>
    </citation>
    <scope>NUCLEOTIDE SEQUENCE [LARGE SCALE GENOMIC DNA]</scope>
    <source>
        <strain evidence="1 2">FW100M-2</strain>
    </source>
</reference>
<name>A0A4P6EW03_9BACL</name>
<evidence type="ECO:0000313" key="2">
    <source>
        <dbReference type="Proteomes" id="UP000293568"/>
    </source>
</evidence>
<dbReference type="AlphaFoldDB" id="A0A4P6EW03"/>
<accession>A0A4P6EW03</accession>
<evidence type="ECO:0000313" key="1">
    <source>
        <dbReference type="EMBL" id="QAY66755.1"/>
    </source>
</evidence>